<evidence type="ECO:0000313" key="4">
    <source>
        <dbReference type="Proteomes" id="UP000595349"/>
    </source>
</evidence>
<dbReference type="InterPro" id="IPR046720">
    <property type="entry name" value="DUF6612"/>
</dbReference>
<evidence type="ECO:0000256" key="2">
    <source>
        <dbReference type="SAM" id="SignalP"/>
    </source>
</evidence>
<sequence length="296" mass="33452">MKCKLGFLILLIIPILTACDDDGNSEETDIPDENGVEQNTEEDSNPTALLQQSIKTMSDLDSFSVTMTTEQDVAFDEETSRTESTADTIVTYAPFAYHEETTIIEKDEGEEMSMETYFTDDGFYSYESFLDEWVKFPEDIEGDIRKLSAQQQDPELLLEMLMTQVDDDSMNAEDEQDHYVITVQGDTEGLQEVSAAIIDSLNGGMDMVLEDILSVVDINDIHYELLIDKETHAFQEFNAQIDMDFEVEEGQRVASQQKLTASYGSFNEIDEITVPEDVESAAEEIDFQMDLDAEDE</sequence>
<dbReference type="Gene3D" id="2.50.20.20">
    <property type="match status" value="1"/>
</dbReference>
<name>A0A7T6ZE25_9BACI</name>
<evidence type="ECO:0000256" key="1">
    <source>
        <dbReference type="SAM" id="MobiDB-lite"/>
    </source>
</evidence>
<protein>
    <recommendedName>
        <fullName evidence="5">Lipoprotein</fullName>
    </recommendedName>
</protein>
<reference evidence="3 4" key="1">
    <citation type="submission" date="2020-06" db="EMBL/GenBank/DDBJ databases">
        <title>Genomic analysis of Salicibibacter sp. NKC21-4.</title>
        <authorList>
            <person name="Oh Y.J."/>
        </authorList>
    </citation>
    <scope>NUCLEOTIDE SEQUENCE [LARGE SCALE GENOMIC DNA]</scope>
    <source>
        <strain evidence="3 4">NKC21-4</strain>
    </source>
</reference>
<dbReference type="Proteomes" id="UP000595349">
    <property type="component" value="Chromosome"/>
</dbReference>
<feature type="compositionally biased region" description="Acidic residues" evidence="1">
    <location>
        <begin position="21"/>
        <end position="44"/>
    </location>
</feature>
<dbReference type="RefSeq" id="WP_200085993.1">
    <property type="nucleotide sequence ID" value="NZ_CP054706.1"/>
</dbReference>
<feature type="chain" id="PRO_5039298521" description="Lipoprotein" evidence="2">
    <location>
        <begin position="19"/>
        <end position="296"/>
    </location>
</feature>
<feature type="signal peptide" evidence="2">
    <location>
        <begin position="1"/>
        <end position="18"/>
    </location>
</feature>
<dbReference type="AlphaFoldDB" id="A0A7T6ZE25"/>
<organism evidence="3 4">
    <name type="scientific">Salicibibacter cibi</name>
    <dbReference type="NCBI Taxonomy" id="2743001"/>
    <lineage>
        <taxon>Bacteria</taxon>
        <taxon>Bacillati</taxon>
        <taxon>Bacillota</taxon>
        <taxon>Bacilli</taxon>
        <taxon>Bacillales</taxon>
        <taxon>Bacillaceae</taxon>
        <taxon>Salicibibacter</taxon>
    </lineage>
</organism>
<dbReference type="Pfam" id="PF20316">
    <property type="entry name" value="DUF6612"/>
    <property type="match status" value="1"/>
</dbReference>
<accession>A0A7T6ZE25</accession>
<gene>
    <name evidence="3" type="ORF">HUG20_17715</name>
</gene>
<proteinExistence type="predicted"/>
<evidence type="ECO:0008006" key="5">
    <source>
        <dbReference type="Google" id="ProtNLM"/>
    </source>
</evidence>
<dbReference type="EMBL" id="CP054706">
    <property type="protein sequence ID" value="QQK81567.1"/>
    <property type="molecule type" value="Genomic_DNA"/>
</dbReference>
<dbReference type="KEGG" id="scib:HUG20_17715"/>
<keyword evidence="2" id="KW-0732">Signal</keyword>
<dbReference type="PROSITE" id="PS51257">
    <property type="entry name" value="PROKAR_LIPOPROTEIN"/>
    <property type="match status" value="1"/>
</dbReference>
<evidence type="ECO:0000313" key="3">
    <source>
        <dbReference type="EMBL" id="QQK81567.1"/>
    </source>
</evidence>
<keyword evidence="4" id="KW-1185">Reference proteome</keyword>
<feature type="region of interest" description="Disordered" evidence="1">
    <location>
        <begin position="21"/>
        <end position="46"/>
    </location>
</feature>